<feature type="non-terminal residue" evidence="2">
    <location>
        <position position="89"/>
    </location>
</feature>
<name>A0A6H5H9X0_9HEMI</name>
<gene>
    <name evidence="2" type="ORF">NTEN_LOCUS17930</name>
</gene>
<proteinExistence type="predicted"/>
<dbReference type="Proteomes" id="UP000479000">
    <property type="component" value="Unassembled WGS sequence"/>
</dbReference>
<accession>A0A6H5H9X0</accession>
<protein>
    <submittedName>
        <fullName evidence="2">Uncharacterized protein</fullName>
    </submittedName>
</protein>
<evidence type="ECO:0000313" key="2">
    <source>
        <dbReference type="EMBL" id="CAB0013319.1"/>
    </source>
</evidence>
<dbReference type="EMBL" id="CADCXU010026515">
    <property type="protein sequence ID" value="CAB0013319.1"/>
    <property type="molecule type" value="Genomic_DNA"/>
</dbReference>
<feature type="compositionally biased region" description="Basic and acidic residues" evidence="1">
    <location>
        <begin position="1"/>
        <end position="11"/>
    </location>
</feature>
<evidence type="ECO:0000313" key="3">
    <source>
        <dbReference type="Proteomes" id="UP000479000"/>
    </source>
</evidence>
<reference evidence="2 3" key="1">
    <citation type="submission" date="2020-02" db="EMBL/GenBank/DDBJ databases">
        <authorList>
            <person name="Ferguson B K."/>
        </authorList>
    </citation>
    <scope>NUCLEOTIDE SEQUENCE [LARGE SCALE GENOMIC DNA]</scope>
</reference>
<keyword evidence="3" id="KW-1185">Reference proteome</keyword>
<organism evidence="2 3">
    <name type="scientific">Nesidiocoris tenuis</name>
    <dbReference type="NCBI Taxonomy" id="355587"/>
    <lineage>
        <taxon>Eukaryota</taxon>
        <taxon>Metazoa</taxon>
        <taxon>Ecdysozoa</taxon>
        <taxon>Arthropoda</taxon>
        <taxon>Hexapoda</taxon>
        <taxon>Insecta</taxon>
        <taxon>Pterygota</taxon>
        <taxon>Neoptera</taxon>
        <taxon>Paraneoptera</taxon>
        <taxon>Hemiptera</taxon>
        <taxon>Heteroptera</taxon>
        <taxon>Panheteroptera</taxon>
        <taxon>Cimicomorpha</taxon>
        <taxon>Miridae</taxon>
        <taxon>Dicyphina</taxon>
        <taxon>Nesidiocoris</taxon>
    </lineage>
</organism>
<dbReference type="AlphaFoldDB" id="A0A6H5H9X0"/>
<feature type="non-terminal residue" evidence="2">
    <location>
        <position position="1"/>
    </location>
</feature>
<evidence type="ECO:0000256" key="1">
    <source>
        <dbReference type="SAM" id="MobiDB-lite"/>
    </source>
</evidence>
<sequence length="89" mass="9937">AAETRRRTTPRERHRTSPGHPWSACLREALNSAAFHPLPAPAIGTNSINTFSATSRPIGEHGRAEYAFYARTRALLGIALQHYTLQHYI</sequence>
<feature type="region of interest" description="Disordered" evidence="1">
    <location>
        <begin position="1"/>
        <end position="22"/>
    </location>
</feature>